<accession>A0A1H4IXE8</accession>
<keyword evidence="3" id="KW-1133">Transmembrane helix</keyword>
<keyword evidence="3" id="KW-0472">Membrane</keyword>
<feature type="transmembrane region" description="Helical" evidence="3">
    <location>
        <begin position="1117"/>
        <end position="1135"/>
    </location>
</feature>
<organism evidence="5 6">
    <name type="scientific">Terriglobus roseus</name>
    <dbReference type="NCBI Taxonomy" id="392734"/>
    <lineage>
        <taxon>Bacteria</taxon>
        <taxon>Pseudomonadati</taxon>
        <taxon>Acidobacteriota</taxon>
        <taxon>Terriglobia</taxon>
        <taxon>Terriglobales</taxon>
        <taxon>Acidobacteriaceae</taxon>
        <taxon>Terriglobus</taxon>
    </lineage>
</organism>
<keyword evidence="3" id="KW-0812">Transmembrane</keyword>
<sequence length="1512" mass="163863">MPSLSPTRRTEKKPDGRGKATPRGNVSSAVLDAEEQHKQARPVPRVLPNVRGPSIAAQGSSTRVQSTGTPSVPTVRPMLPALLPRVRLKLGKADDPLEYEAQRGAEHLPGITVQAVPHAHGLLQRACACGGTCEHCQKEKEQLQRKAATPAEPQRDLEEDVPDIVQRALDLQGEPLDPVVRSFFEPRLGLDLRHVRVHTDELAAKSADAVSALAYTVDRHIVFARGQYDPRSEAGRRLLSHELIHVVQQTGGAVLAGAGRGREAALEQEAERAGDQVSAGGWVHSLSSYGVISPQRQEKKDDDDPPEASIGGSLYHFIFYPKAGATFQAGPTNPQMLGMILKALVRDAYTSEFRERVNAELLKVFNRPLFDSPPGGTYTAADYAGRVAKKGDPFIPAFARPVAMRLLMSACQKAGLEVKLAPELEQLLLLAEAAEFTYQLVRPGMPKWFSEPLFDAVMAQRAKLLRDVIAARKIPGDAGKQAAAQAANDVAASLLPPVDVLDEIRQESALATHPVYQSMWPTGRQKGADPKRPSLAAEDAVPKLQVAAGLIAYADARPKLTLDALNSSVARKKLMDSYAVAQSYRTGESGAQGIQTVTDYPSQYTADPFPATLAVYPQLEGQLYGSTRSEYGFQMNVEFPDIWAAFQSHHYEFKVFRVPDDKLINADKALKGSGRRSSHWATLDHRIAQNQRYQQADVRAYANSLWDQMGAPSVTMSVLGLNAAMADLGDIVKTAVETLFDPHYVARFSFDDEGLYIVRAIAAYTPDQEVVMRRPPSAAYMPLFASDPGLLAEMHLQGSIGEIDDASTRIGQIDKELAATKDEKKRKELQDERKRMVAITGGVEGLLNYQRDQLTSGTGDDKDRADHLQDILNTRKARGFDAKSERLPTVYISDAGQVLDLLIEVRKGTENSDGTAEYIVNDATAPSSTSAKATGTRHDAIVTALKDLFKNSDYGRGKASVKLDGVLESIDVPTLAEGKLFMEAAGHASTLLTIIAIAAAPFTGGASMVLMVPAMVIGAIPSIYNIIHRGIDHTLHFDLALAMDVVNVVGAAVGVGAETRAGMQAIRLGTTGGKVLIVTGLGVMGSSVLMMSVGALDQLDRVRDMPEGLQKAEIAKIIGGLMFHAGIMVGTVLAAKYRAENAPRTFDEWVTELEQPTREKLESTRDETAPGKNIWKIYSEMDPVVRDLLTQCGSDCVPMDPPSPADQARIKKLSMRLTPKARRTLKGLIHDNRGPGELTALLDGLEQAAAKSKGKAARGQSKAEASNEAAILARGSGADYVLANFSEGPVEALDPAKPGKWKRARALADEISKAGTLDMEAVANALDQVRRTEGGDPEEMLGHLKRLSDVAAKIKGVDKFLGPDGLTGSYLRAKGARWTLRFLTEAALWDKVVAFEEPVPGALINRVVDVRLADGTRIELKSWSEWKNIAQEGFSRQIMADWLPTNNMRDPLIWAFEDGPGIGTAPDIIAKMGQALDKALAEKWRGYEDAFAPRRVAAIKDKLPSIVRVGPK</sequence>
<feature type="compositionally biased region" description="Basic and acidic residues" evidence="2">
    <location>
        <begin position="8"/>
        <end position="18"/>
    </location>
</feature>
<evidence type="ECO:0000256" key="3">
    <source>
        <dbReference type="SAM" id="Phobius"/>
    </source>
</evidence>
<feature type="region of interest" description="Disordered" evidence="2">
    <location>
        <begin position="1"/>
        <end position="76"/>
    </location>
</feature>
<keyword evidence="1" id="KW-0175">Coiled coil</keyword>
<evidence type="ECO:0000256" key="2">
    <source>
        <dbReference type="SAM" id="MobiDB-lite"/>
    </source>
</evidence>
<feature type="transmembrane region" description="Helical" evidence="3">
    <location>
        <begin position="1008"/>
        <end position="1027"/>
    </location>
</feature>
<dbReference type="EMBL" id="FNSD01000001">
    <property type="protein sequence ID" value="SEB38657.1"/>
    <property type="molecule type" value="Genomic_DNA"/>
</dbReference>
<dbReference type="InterPro" id="IPR025295">
    <property type="entry name" value="eCIS_core_dom"/>
</dbReference>
<reference evidence="5 6" key="1">
    <citation type="submission" date="2016-10" db="EMBL/GenBank/DDBJ databases">
        <authorList>
            <person name="de Groot N.N."/>
        </authorList>
    </citation>
    <scope>NUCLEOTIDE SEQUENCE [LARGE SCALE GENOMIC DNA]</scope>
    <source>
        <strain evidence="5 6">AB35.6</strain>
    </source>
</reference>
<dbReference type="Pfam" id="PF13699">
    <property type="entry name" value="eCIS_core"/>
    <property type="match status" value="1"/>
</dbReference>
<evidence type="ECO:0000313" key="6">
    <source>
        <dbReference type="Proteomes" id="UP000182409"/>
    </source>
</evidence>
<feature type="transmembrane region" description="Helical" evidence="3">
    <location>
        <begin position="1077"/>
        <end position="1096"/>
    </location>
</feature>
<feature type="compositionally biased region" description="Polar residues" evidence="2">
    <location>
        <begin position="57"/>
        <end position="72"/>
    </location>
</feature>
<proteinExistence type="predicted"/>
<evidence type="ECO:0000313" key="5">
    <source>
        <dbReference type="EMBL" id="SEB38657.1"/>
    </source>
</evidence>
<feature type="domain" description="eCIS core" evidence="4">
    <location>
        <begin position="175"/>
        <end position="252"/>
    </location>
</feature>
<dbReference type="Proteomes" id="UP000182409">
    <property type="component" value="Unassembled WGS sequence"/>
</dbReference>
<name>A0A1H4IXE8_9BACT</name>
<evidence type="ECO:0000256" key="1">
    <source>
        <dbReference type="SAM" id="Coils"/>
    </source>
</evidence>
<feature type="coiled-coil region" evidence="1">
    <location>
        <begin position="803"/>
        <end position="830"/>
    </location>
</feature>
<feature type="transmembrane region" description="Helical" evidence="3">
    <location>
        <begin position="1039"/>
        <end position="1057"/>
    </location>
</feature>
<gene>
    <name evidence="5" type="ORF">SAMN05443244_0171</name>
</gene>
<protein>
    <recommendedName>
        <fullName evidence="4">eCIS core domain-containing protein</fullName>
    </recommendedName>
</protein>
<evidence type="ECO:0000259" key="4">
    <source>
        <dbReference type="Pfam" id="PF13699"/>
    </source>
</evidence>